<feature type="transmembrane region" description="Helical" evidence="6">
    <location>
        <begin position="69"/>
        <end position="90"/>
    </location>
</feature>
<dbReference type="GO" id="GO:0008195">
    <property type="term" value="F:phosphatidate phosphatase activity"/>
    <property type="evidence" value="ECO:0007669"/>
    <property type="project" value="TreeGrafter"/>
</dbReference>
<dbReference type="GO" id="GO:0007165">
    <property type="term" value="P:signal transduction"/>
    <property type="evidence" value="ECO:0007669"/>
    <property type="project" value="TreeGrafter"/>
</dbReference>
<dbReference type="Proteomes" id="UP001283361">
    <property type="component" value="Unassembled WGS sequence"/>
</dbReference>
<dbReference type="Pfam" id="PF01569">
    <property type="entry name" value="PAP2"/>
    <property type="match status" value="1"/>
</dbReference>
<dbReference type="CDD" id="cd03384">
    <property type="entry name" value="PAP2_wunen"/>
    <property type="match status" value="1"/>
</dbReference>
<dbReference type="GO" id="GO:0046839">
    <property type="term" value="P:phospholipid dephosphorylation"/>
    <property type="evidence" value="ECO:0007669"/>
    <property type="project" value="TreeGrafter"/>
</dbReference>
<dbReference type="Gene3D" id="1.20.144.10">
    <property type="entry name" value="Phosphatidic acid phosphatase type 2/haloperoxidase"/>
    <property type="match status" value="1"/>
</dbReference>
<comment type="subcellular location">
    <subcellularLocation>
        <location evidence="1">Membrane</location>
        <topology evidence="1">Multi-pass membrane protein</topology>
    </subcellularLocation>
</comment>
<evidence type="ECO:0000313" key="8">
    <source>
        <dbReference type="EMBL" id="KAK3771602.1"/>
    </source>
</evidence>
<evidence type="ECO:0000256" key="2">
    <source>
        <dbReference type="ARBA" id="ARBA00008816"/>
    </source>
</evidence>
<dbReference type="InterPro" id="IPR043216">
    <property type="entry name" value="PAP-like"/>
</dbReference>
<feature type="transmembrane region" description="Helical" evidence="6">
    <location>
        <begin position="248"/>
        <end position="266"/>
    </location>
</feature>
<feature type="transmembrane region" description="Helical" evidence="6">
    <location>
        <begin position="217"/>
        <end position="236"/>
    </location>
</feature>
<organism evidence="8 9">
    <name type="scientific">Elysia crispata</name>
    <name type="common">lettuce slug</name>
    <dbReference type="NCBI Taxonomy" id="231223"/>
    <lineage>
        <taxon>Eukaryota</taxon>
        <taxon>Metazoa</taxon>
        <taxon>Spiralia</taxon>
        <taxon>Lophotrochozoa</taxon>
        <taxon>Mollusca</taxon>
        <taxon>Gastropoda</taxon>
        <taxon>Heterobranchia</taxon>
        <taxon>Euthyneura</taxon>
        <taxon>Panpulmonata</taxon>
        <taxon>Sacoglossa</taxon>
        <taxon>Placobranchoidea</taxon>
        <taxon>Plakobranchidae</taxon>
        <taxon>Elysia</taxon>
    </lineage>
</organism>
<evidence type="ECO:0000259" key="7">
    <source>
        <dbReference type="SMART" id="SM00014"/>
    </source>
</evidence>
<dbReference type="InterPro" id="IPR000326">
    <property type="entry name" value="PAP2/HPO"/>
</dbReference>
<dbReference type="AlphaFoldDB" id="A0AAE1DIC7"/>
<accession>A0AAE1DIC7</accession>
<dbReference type="PANTHER" id="PTHR10165:SF103">
    <property type="entry name" value="PHOSPHOLIPID PHOSPHATASE HOMOLOG 1.2 HOMOLOG"/>
    <property type="match status" value="1"/>
</dbReference>
<evidence type="ECO:0000256" key="6">
    <source>
        <dbReference type="SAM" id="Phobius"/>
    </source>
</evidence>
<keyword evidence="3 6" id="KW-0812">Transmembrane</keyword>
<proteinExistence type="inferred from homology"/>
<evidence type="ECO:0000256" key="5">
    <source>
        <dbReference type="ARBA" id="ARBA00023136"/>
    </source>
</evidence>
<evidence type="ECO:0000256" key="1">
    <source>
        <dbReference type="ARBA" id="ARBA00004141"/>
    </source>
</evidence>
<dbReference type="GO" id="GO:0005886">
    <property type="term" value="C:plasma membrane"/>
    <property type="evidence" value="ECO:0007669"/>
    <property type="project" value="TreeGrafter"/>
</dbReference>
<comment type="similarity">
    <text evidence="2">Belongs to the PA-phosphatase related phosphoesterase family.</text>
</comment>
<name>A0AAE1DIC7_9GAST</name>
<dbReference type="GO" id="GO:0006644">
    <property type="term" value="P:phospholipid metabolic process"/>
    <property type="evidence" value="ECO:0007669"/>
    <property type="project" value="InterPro"/>
</dbReference>
<comment type="caution">
    <text evidence="8">The sequence shown here is derived from an EMBL/GenBank/DDBJ whole genome shotgun (WGS) entry which is preliminary data.</text>
</comment>
<feature type="transmembrane region" description="Helical" evidence="6">
    <location>
        <begin position="20"/>
        <end position="43"/>
    </location>
</feature>
<evidence type="ECO:0000256" key="3">
    <source>
        <dbReference type="ARBA" id="ARBA00022692"/>
    </source>
</evidence>
<dbReference type="PANTHER" id="PTHR10165">
    <property type="entry name" value="LIPID PHOSPHATE PHOSPHATASE"/>
    <property type="match status" value="1"/>
</dbReference>
<keyword evidence="4 6" id="KW-1133">Transmembrane helix</keyword>
<sequence>MDYSARKGKMCKSVKCSTIFFICVEITIILSVAIMSVCMRKMLTPNKRGFFVNDESISHPYHVSSVPNYMLYTIGFLVPVFVMFVVEAVYIRRCMDNHRIHRFLPEVPTKFTFWSWRCYQLLAIFVFGAASTHFLTNLPKYSVGRLRPHFLDVCKPDFSLINDTSRYIEEDVCTGDHERITEARLSFPSGHSSMSMYCAVFFILYLQKRFRFSRIFLLRPLLQVSIFGIGLYTGLTRITDYKHHWDDVLAGAALGCILAFLTMHRINEVVFKHKRLISDLEINGHKSTPLTTVISTATSV</sequence>
<feature type="domain" description="Phosphatidic acid phosphatase type 2/haloperoxidase" evidence="7">
    <location>
        <begin position="122"/>
        <end position="263"/>
    </location>
</feature>
<reference evidence="8" key="1">
    <citation type="journal article" date="2023" name="G3 (Bethesda)">
        <title>A reference genome for the long-term kleptoplast-retaining sea slug Elysia crispata morphotype clarki.</title>
        <authorList>
            <person name="Eastman K.E."/>
            <person name="Pendleton A.L."/>
            <person name="Shaikh M.A."/>
            <person name="Suttiyut T."/>
            <person name="Ogas R."/>
            <person name="Tomko P."/>
            <person name="Gavelis G."/>
            <person name="Widhalm J.R."/>
            <person name="Wisecaver J.H."/>
        </authorList>
    </citation>
    <scope>NUCLEOTIDE SEQUENCE</scope>
    <source>
        <strain evidence="8">ECLA1</strain>
    </source>
</reference>
<gene>
    <name evidence="8" type="ORF">RRG08_018325</name>
</gene>
<protein>
    <recommendedName>
        <fullName evidence="7">Phosphatidic acid phosphatase type 2/haloperoxidase domain-containing protein</fullName>
    </recommendedName>
</protein>
<keyword evidence="9" id="KW-1185">Reference proteome</keyword>
<keyword evidence="5 6" id="KW-0472">Membrane</keyword>
<evidence type="ECO:0000256" key="4">
    <source>
        <dbReference type="ARBA" id="ARBA00022989"/>
    </source>
</evidence>
<dbReference type="SMART" id="SM00014">
    <property type="entry name" value="acidPPc"/>
    <property type="match status" value="1"/>
</dbReference>
<dbReference type="InterPro" id="IPR036938">
    <property type="entry name" value="PAP2/HPO_sf"/>
</dbReference>
<dbReference type="SUPFAM" id="SSF48317">
    <property type="entry name" value="Acid phosphatase/Vanadium-dependent haloperoxidase"/>
    <property type="match status" value="1"/>
</dbReference>
<dbReference type="EMBL" id="JAWDGP010003700">
    <property type="protein sequence ID" value="KAK3771602.1"/>
    <property type="molecule type" value="Genomic_DNA"/>
</dbReference>
<evidence type="ECO:0000313" key="9">
    <source>
        <dbReference type="Proteomes" id="UP001283361"/>
    </source>
</evidence>